<feature type="chain" id="PRO_5007585873" description="Tissue factor pathway inhibitor" evidence="16">
    <location>
        <begin position="38"/>
        <end position="311"/>
    </location>
</feature>
<accession>A0A151NA75</accession>
<dbReference type="CDD" id="cd22614">
    <property type="entry name" value="Kunitz_TFPI1_2-like"/>
    <property type="match status" value="1"/>
</dbReference>
<dbReference type="AlphaFoldDB" id="A0A151NA75"/>
<evidence type="ECO:0000256" key="12">
    <source>
        <dbReference type="ARBA" id="ARBA00073658"/>
    </source>
</evidence>
<dbReference type="InterPro" id="IPR020901">
    <property type="entry name" value="Prtase_inh_Kunz-CS"/>
</dbReference>
<evidence type="ECO:0000256" key="2">
    <source>
        <dbReference type="ARBA" id="ARBA00022525"/>
    </source>
</evidence>
<feature type="domain" description="BPTI/Kunitz inhibitor" evidence="17">
    <location>
        <begin position="224"/>
        <end position="274"/>
    </location>
</feature>
<dbReference type="PROSITE" id="PS00280">
    <property type="entry name" value="BPTI_KUNITZ_1"/>
    <property type="match status" value="3"/>
</dbReference>
<keyword evidence="8" id="KW-0094">Blood coagulation</keyword>
<evidence type="ECO:0000256" key="3">
    <source>
        <dbReference type="ARBA" id="ARBA00022690"/>
    </source>
</evidence>
<keyword evidence="4" id="KW-0356">Hemostasis</keyword>
<keyword evidence="7" id="KW-0722">Serine protease inhibitor</keyword>
<dbReference type="SMART" id="SM00131">
    <property type="entry name" value="KU"/>
    <property type="match status" value="3"/>
</dbReference>
<name>A0A151NA75_ALLMI</name>
<evidence type="ECO:0000256" key="16">
    <source>
        <dbReference type="SAM" id="SignalP"/>
    </source>
</evidence>
<evidence type="ECO:0000313" key="18">
    <source>
        <dbReference type="EMBL" id="KYO33732.1"/>
    </source>
</evidence>
<dbReference type="EMBL" id="AKHW03003682">
    <property type="protein sequence ID" value="KYO33732.1"/>
    <property type="molecule type" value="Genomic_DNA"/>
</dbReference>
<dbReference type="InterPro" id="IPR002223">
    <property type="entry name" value="Kunitz_BPTI"/>
</dbReference>
<dbReference type="PANTHER" id="PTHR10083">
    <property type="entry name" value="KUNITZ-TYPE PROTEASE INHIBITOR-RELATED"/>
    <property type="match status" value="1"/>
</dbReference>
<feature type="site" description="Reactive bond" evidence="15">
    <location>
        <begin position="144"/>
        <end position="145"/>
    </location>
</feature>
<dbReference type="FunFam" id="4.10.410.10:FF:000012">
    <property type="entry name" value="Tissue factor pathway inhibitor"/>
    <property type="match status" value="1"/>
</dbReference>
<dbReference type="PANTHER" id="PTHR10083:SF374">
    <property type="entry name" value="BPTI_KUNITZ INHIBITOR DOMAIN-CONTAINING PROTEIN"/>
    <property type="match status" value="1"/>
</dbReference>
<dbReference type="InterPro" id="IPR008296">
    <property type="entry name" value="TFPI-like"/>
</dbReference>
<evidence type="ECO:0000256" key="14">
    <source>
        <dbReference type="ARBA" id="ARBA00081787"/>
    </source>
</evidence>
<gene>
    <name evidence="18" type="primary">TFPI</name>
    <name evidence="18" type="ORF">Y1Q_0008858</name>
</gene>
<evidence type="ECO:0000256" key="13">
    <source>
        <dbReference type="ARBA" id="ARBA00081110"/>
    </source>
</evidence>
<dbReference type="CDD" id="cd22613">
    <property type="entry name" value="Kunitz_TFPI1_1-like"/>
    <property type="match status" value="1"/>
</dbReference>
<dbReference type="Proteomes" id="UP000050525">
    <property type="component" value="Unassembled WGS sequence"/>
</dbReference>
<evidence type="ECO:0000256" key="4">
    <source>
        <dbReference type="ARBA" id="ARBA00022696"/>
    </source>
</evidence>
<dbReference type="GO" id="GO:0007596">
    <property type="term" value="P:blood coagulation"/>
    <property type="evidence" value="ECO:0007669"/>
    <property type="project" value="UniProtKB-KW"/>
</dbReference>
<evidence type="ECO:0000256" key="10">
    <source>
        <dbReference type="ARBA" id="ARBA00023180"/>
    </source>
</evidence>
<evidence type="ECO:0000256" key="11">
    <source>
        <dbReference type="ARBA" id="ARBA00057773"/>
    </source>
</evidence>
<dbReference type="InterPro" id="IPR036880">
    <property type="entry name" value="Kunitz_BPTI_sf"/>
</dbReference>
<keyword evidence="10" id="KW-0325">Glycoprotein</keyword>
<sequence>MSGELEFVGNMNEMKRGCVLVPTLFLLLSCIPWQVTADPEDREDEDIPVAVSSPLKLGHSFCAMKLDEGPCKAILVRYYFNIQNRKCETFEYGGCKGNENNFVTLEECEEKCVVTDHPMKTKKGKFKTEKPKSCFLEQDAGICRGYIPRFFYNKDSRLCEKFWYGGCLGNQNNFWSLEDCQRTCQNSFISLQDDQDIALPRKSPELKPNNFPSSPEQSSLLPFCTSPMDRGLCRANELRFFFNPLTGKCHPFGYSGCGGNENNFVSRKSCMRTCVTGFNKKQGKRGIIKIKRKRKKQPEKMVRDEIIIERI</sequence>
<keyword evidence="2" id="KW-0964">Secreted</keyword>
<feature type="domain" description="BPTI/Kunitz inhibitor" evidence="17">
    <location>
        <begin position="62"/>
        <end position="112"/>
    </location>
</feature>
<keyword evidence="5 16" id="KW-0732">Signal</keyword>
<dbReference type="SUPFAM" id="SSF57362">
    <property type="entry name" value="BPTI-like"/>
    <property type="match status" value="3"/>
</dbReference>
<comment type="subcellular location">
    <subcellularLocation>
        <location evidence="1">Secreted</location>
    </subcellularLocation>
</comment>
<comment type="function">
    <text evidence="11">Inhibits factor X (X(a)) directly and, in a Xa-dependent way, inhibits VIIa/tissue factor activity, presumably by forming a quaternary Xa/LACI/VIIa/TF complex. It possesses an antithrombotic action and also the ability to associate with lipoproteins in plasma.</text>
</comment>
<keyword evidence="6" id="KW-0677">Repeat</keyword>
<dbReference type="Pfam" id="PF00014">
    <property type="entry name" value="Kunitz_BPTI"/>
    <property type="match status" value="3"/>
</dbReference>
<dbReference type="FunFam" id="4.10.410.10:FF:000004">
    <property type="entry name" value="Tissue factor pathway inhibitor"/>
    <property type="match status" value="1"/>
</dbReference>
<evidence type="ECO:0000259" key="17">
    <source>
        <dbReference type="PROSITE" id="PS50279"/>
    </source>
</evidence>
<comment type="caution">
    <text evidence="18">The sequence shown here is derived from an EMBL/GenBank/DDBJ whole genome shotgun (WGS) entry which is preliminary data.</text>
</comment>
<organism evidence="18 19">
    <name type="scientific">Alligator mississippiensis</name>
    <name type="common">American alligator</name>
    <dbReference type="NCBI Taxonomy" id="8496"/>
    <lineage>
        <taxon>Eukaryota</taxon>
        <taxon>Metazoa</taxon>
        <taxon>Chordata</taxon>
        <taxon>Craniata</taxon>
        <taxon>Vertebrata</taxon>
        <taxon>Euteleostomi</taxon>
        <taxon>Archelosauria</taxon>
        <taxon>Archosauria</taxon>
        <taxon>Crocodylia</taxon>
        <taxon>Alligatoridae</taxon>
        <taxon>Alligatorinae</taxon>
        <taxon>Alligator</taxon>
    </lineage>
</organism>
<dbReference type="PRINTS" id="PR00759">
    <property type="entry name" value="BASICPTASE"/>
</dbReference>
<feature type="site" description="Reactive bond" evidence="15">
    <location>
        <begin position="234"/>
        <end position="235"/>
    </location>
</feature>
<protein>
    <recommendedName>
        <fullName evidence="12">Tissue factor pathway inhibitor</fullName>
    </recommendedName>
    <alternativeName>
        <fullName evidence="13">Extrinsic pathway inhibitor</fullName>
    </alternativeName>
    <alternativeName>
        <fullName evidence="14">Lipoprotein-associated coagulation inhibitor</fullName>
    </alternativeName>
</protein>
<feature type="site" description="Reactive bond" evidence="15">
    <location>
        <begin position="72"/>
        <end position="73"/>
    </location>
</feature>
<evidence type="ECO:0000256" key="9">
    <source>
        <dbReference type="ARBA" id="ARBA00023157"/>
    </source>
</evidence>
<evidence type="ECO:0000256" key="8">
    <source>
        <dbReference type="ARBA" id="ARBA00023084"/>
    </source>
</evidence>
<feature type="signal peptide" evidence="16">
    <location>
        <begin position="1"/>
        <end position="37"/>
    </location>
</feature>
<dbReference type="CDD" id="cd22615">
    <property type="entry name" value="Kunitz_TFPI1_TFPI2_3-like"/>
    <property type="match status" value="1"/>
</dbReference>
<dbReference type="eggNOG" id="KOG4295">
    <property type="taxonomic scope" value="Eukaryota"/>
</dbReference>
<dbReference type="GO" id="GO:0004867">
    <property type="term" value="F:serine-type endopeptidase inhibitor activity"/>
    <property type="evidence" value="ECO:0007669"/>
    <property type="project" value="UniProtKB-KW"/>
</dbReference>
<evidence type="ECO:0000256" key="7">
    <source>
        <dbReference type="ARBA" id="ARBA00022900"/>
    </source>
</evidence>
<evidence type="ECO:0000256" key="1">
    <source>
        <dbReference type="ARBA" id="ARBA00004613"/>
    </source>
</evidence>
<dbReference type="InterPro" id="IPR050098">
    <property type="entry name" value="TFPI/VKTCI-like"/>
</dbReference>
<keyword evidence="9" id="KW-1015">Disulfide bond</keyword>
<proteinExistence type="predicted"/>
<evidence type="ECO:0000256" key="6">
    <source>
        <dbReference type="ARBA" id="ARBA00022737"/>
    </source>
</evidence>
<evidence type="ECO:0000256" key="5">
    <source>
        <dbReference type="ARBA" id="ARBA00022729"/>
    </source>
</evidence>
<evidence type="ECO:0000256" key="15">
    <source>
        <dbReference type="PIRSR" id="PIRSR001620-1"/>
    </source>
</evidence>
<dbReference type="GO" id="GO:0005615">
    <property type="term" value="C:extracellular space"/>
    <property type="evidence" value="ECO:0007669"/>
    <property type="project" value="TreeGrafter"/>
</dbReference>
<dbReference type="PROSITE" id="PS50279">
    <property type="entry name" value="BPTI_KUNITZ_2"/>
    <property type="match status" value="3"/>
</dbReference>
<feature type="domain" description="BPTI/Kunitz inhibitor" evidence="17">
    <location>
        <begin position="134"/>
        <end position="184"/>
    </location>
</feature>
<reference evidence="18 19" key="1">
    <citation type="journal article" date="2012" name="Genome Biol.">
        <title>Sequencing three crocodilian genomes to illuminate the evolution of archosaurs and amniotes.</title>
        <authorList>
            <person name="St John J.A."/>
            <person name="Braun E.L."/>
            <person name="Isberg S.R."/>
            <person name="Miles L.G."/>
            <person name="Chong A.Y."/>
            <person name="Gongora J."/>
            <person name="Dalzell P."/>
            <person name="Moran C."/>
            <person name="Bed'hom B."/>
            <person name="Abzhanov A."/>
            <person name="Burgess S.C."/>
            <person name="Cooksey A.M."/>
            <person name="Castoe T.A."/>
            <person name="Crawford N.G."/>
            <person name="Densmore L.D."/>
            <person name="Drew J.C."/>
            <person name="Edwards S.V."/>
            <person name="Faircloth B.C."/>
            <person name="Fujita M.K."/>
            <person name="Greenwold M.J."/>
            <person name="Hoffmann F.G."/>
            <person name="Howard J.M."/>
            <person name="Iguchi T."/>
            <person name="Janes D.E."/>
            <person name="Khan S.Y."/>
            <person name="Kohno S."/>
            <person name="de Koning A.J."/>
            <person name="Lance S.L."/>
            <person name="McCarthy F.M."/>
            <person name="McCormack J.E."/>
            <person name="Merchant M.E."/>
            <person name="Peterson D.G."/>
            <person name="Pollock D.D."/>
            <person name="Pourmand N."/>
            <person name="Raney B.J."/>
            <person name="Roessler K.A."/>
            <person name="Sanford J.R."/>
            <person name="Sawyer R.H."/>
            <person name="Schmidt C.J."/>
            <person name="Triplett E.W."/>
            <person name="Tuberville T.D."/>
            <person name="Venegas-Anaya M."/>
            <person name="Howard J.T."/>
            <person name="Jarvis E.D."/>
            <person name="Guillette L.J.Jr."/>
            <person name="Glenn T.C."/>
            <person name="Green R.E."/>
            <person name="Ray D.A."/>
        </authorList>
    </citation>
    <scope>NUCLEOTIDE SEQUENCE [LARGE SCALE GENOMIC DNA]</scope>
    <source>
        <strain evidence="18">KSC_2009_1</strain>
    </source>
</reference>
<keyword evidence="3" id="KW-0646">Protease inhibitor</keyword>
<dbReference type="PIRSF" id="PIRSF001620">
    <property type="entry name" value="TFPI"/>
    <property type="match status" value="1"/>
</dbReference>
<dbReference type="Gene3D" id="4.10.410.10">
    <property type="entry name" value="Pancreatic trypsin inhibitor Kunitz domain"/>
    <property type="match status" value="3"/>
</dbReference>
<keyword evidence="19" id="KW-1185">Reference proteome</keyword>
<dbReference type="STRING" id="8496.A0A151NA75"/>
<evidence type="ECO:0000313" key="19">
    <source>
        <dbReference type="Proteomes" id="UP000050525"/>
    </source>
</evidence>